<dbReference type="InterPro" id="IPR000990">
    <property type="entry name" value="Innexin"/>
</dbReference>
<dbReference type="PANTHER" id="PTHR11893:SF36">
    <property type="entry name" value="INNEXIN-5"/>
    <property type="match status" value="1"/>
</dbReference>
<accession>A0A8S3GKB0</accession>
<evidence type="ECO:0000256" key="4">
    <source>
        <dbReference type="ARBA" id="ARBA00022692"/>
    </source>
</evidence>
<keyword evidence="5 9" id="KW-1133">Transmembrane helix</keyword>
<keyword evidence="2 9" id="KW-0813">Transport</keyword>
<dbReference type="EMBL" id="CAJOBJ010380547">
    <property type="protein sequence ID" value="CAF5227280.1"/>
    <property type="molecule type" value="Genomic_DNA"/>
</dbReference>
<dbReference type="PROSITE" id="PS51013">
    <property type="entry name" value="PANNEXIN"/>
    <property type="match status" value="1"/>
</dbReference>
<dbReference type="PANTHER" id="PTHR11893">
    <property type="entry name" value="INNEXIN"/>
    <property type="match status" value="1"/>
</dbReference>
<dbReference type="Proteomes" id="UP000681967">
    <property type="component" value="Unassembled WGS sequence"/>
</dbReference>
<keyword evidence="8 9" id="KW-0407">Ion channel</keyword>
<feature type="non-terminal residue" evidence="10">
    <location>
        <position position="112"/>
    </location>
</feature>
<evidence type="ECO:0000256" key="5">
    <source>
        <dbReference type="ARBA" id="ARBA00022989"/>
    </source>
</evidence>
<gene>
    <name evidence="9" type="primary">inx</name>
    <name evidence="10" type="ORF">BYL167_LOCUS75905</name>
    <name evidence="11" type="ORF">GIL414_LOCUS87563</name>
</gene>
<evidence type="ECO:0000256" key="1">
    <source>
        <dbReference type="ARBA" id="ARBA00004651"/>
    </source>
</evidence>
<dbReference type="GO" id="GO:0005886">
    <property type="term" value="C:plasma membrane"/>
    <property type="evidence" value="ECO:0007669"/>
    <property type="project" value="UniProtKB-SubCell"/>
</dbReference>
<name>A0A8S3GKB0_9BILA</name>
<comment type="caution">
    <text evidence="9">Lacks conserved residue(s) required for the propagation of feature annotation.</text>
</comment>
<evidence type="ECO:0000256" key="2">
    <source>
        <dbReference type="ARBA" id="ARBA00022448"/>
    </source>
</evidence>
<comment type="caution">
    <text evidence="10">The sequence shown here is derived from an EMBL/GenBank/DDBJ whole genome shotgun (WGS) entry which is preliminary data.</text>
</comment>
<evidence type="ECO:0000256" key="7">
    <source>
        <dbReference type="ARBA" id="ARBA00023136"/>
    </source>
</evidence>
<feature type="transmembrane region" description="Helical" evidence="9">
    <location>
        <begin position="35"/>
        <end position="58"/>
    </location>
</feature>
<reference evidence="10" key="1">
    <citation type="submission" date="2021-02" db="EMBL/GenBank/DDBJ databases">
        <authorList>
            <person name="Nowell W R."/>
        </authorList>
    </citation>
    <scope>NUCLEOTIDE SEQUENCE</scope>
</reference>
<evidence type="ECO:0000256" key="6">
    <source>
        <dbReference type="ARBA" id="ARBA00023065"/>
    </source>
</evidence>
<comment type="function">
    <text evidence="9">Structural component of the gap junctions.</text>
</comment>
<dbReference type="GO" id="GO:0034220">
    <property type="term" value="P:monoatomic ion transmembrane transport"/>
    <property type="evidence" value="ECO:0007669"/>
    <property type="project" value="UniProtKB-KW"/>
</dbReference>
<protein>
    <recommendedName>
        <fullName evidence="9">Innexin</fullName>
    </recommendedName>
</protein>
<evidence type="ECO:0000256" key="9">
    <source>
        <dbReference type="RuleBase" id="RU010713"/>
    </source>
</evidence>
<keyword evidence="7 9" id="KW-0472">Membrane</keyword>
<proteinExistence type="inferred from homology"/>
<dbReference type="EMBL" id="CAJOBH010272579">
    <property type="protein sequence ID" value="CAF5165896.1"/>
    <property type="molecule type" value="Genomic_DNA"/>
</dbReference>
<evidence type="ECO:0000313" key="10">
    <source>
        <dbReference type="EMBL" id="CAF5165896.1"/>
    </source>
</evidence>
<dbReference type="Proteomes" id="UP000681720">
    <property type="component" value="Unassembled WGS sequence"/>
</dbReference>
<evidence type="ECO:0000256" key="8">
    <source>
        <dbReference type="ARBA" id="ARBA00023303"/>
    </source>
</evidence>
<dbReference type="AlphaFoldDB" id="A0A8S3GKB0"/>
<dbReference type="GO" id="GO:0005921">
    <property type="term" value="C:gap junction"/>
    <property type="evidence" value="ECO:0007669"/>
    <property type="project" value="UniProtKB-UniRule"/>
</dbReference>
<feature type="non-terminal residue" evidence="10">
    <location>
        <position position="1"/>
    </location>
</feature>
<evidence type="ECO:0000256" key="3">
    <source>
        <dbReference type="ARBA" id="ARBA00022475"/>
    </source>
</evidence>
<keyword evidence="3" id="KW-1003">Cell membrane</keyword>
<evidence type="ECO:0000313" key="12">
    <source>
        <dbReference type="Proteomes" id="UP000681967"/>
    </source>
</evidence>
<comment type="subcellular location">
    <subcellularLocation>
        <location evidence="1 9">Cell membrane</location>
        <topology evidence="1 9">Multi-pass membrane protein</topology>
    </subcellularLocation>
</comment>
<sequence>FQIREALHLKGSHRYTVQCVLPLNLFSQQIFTFIWFWYMMVFIVSIFDVIAWVTRFLPSKQYNYIKRRLQLMKRDTEFNNYPPEFIKRYYMQFIFGYLEPDGLFMLRLLSSN</sequence>
<dbReference type="Pfam" id="PF00876">
    <property type="entry name" value="Innexin"/>
    <property type="match status" value="1"/>
</dbReference>
<evidence type="ECO:0000313" key="11">
    <source>
        <dbReference type="EMBL" id="CAF5227280.1"/>
    </source>
</evidence>
<comment type="similarity">
    <text evidence="9">Belongs to the pannexin family.</text>
</comment>
<organism evidence="10 12">
    <name type="scientific">Rotaria magnacalcarata</name>
    <dbReference type="NCBI Taxonomy" id="392030"/>
    <lineage>
        <taxon>Eukaryota</taxon>
        <taxon>Metazoa</taxon>
        <taxon>Spiralia</taxon>
        <taxon>Gnathifera</taxon>
        <taxon>Rotifera</taxon>
        <taxon>Eurotatoria</taxon>
        <taxon>Bdelloidea</taxon>
        <taxon>Philodinida</taxon>
        <taxon>Philodinidae</taxon>
        <taxon>Rotaria</taxon>
    </lineage>
</organism>
<keyword evidence="4 9" id="KW-0812">Transmembrane</keyword>
<keyword evidence="6 9" id="KW-0406">Ion transport</keyword>